<gene>
    <name evidence="2" type="ORF">EI684_07870</name>
</gene>
<name>A0A426U2Q1_9CHLR</name>
<evidence type="ECO:0000259" key="1">
    <source>
        <dbReference type="Pfam" id="PF13614"/>
    </source>
</evidence>
<dbReference type="AlphaFoldDB" id="A0A426U2Q1"/>
<feature type="domain" description="AAA" evidence="1">
    <location>
        <begin position="20"/>
        <end position="195"/>
    </location>
</feature>
<dbReference type="CDD" id="cd02042">
    <property type="entry name" value="ParAB_family"/>
    <property type="match status" value="1"/>
</dbReference>
<evidence type="ECO:0000313" key="3">
    <source>
        <dbReference type="Proteomes" id="UP000280307"/>
    </source>
</evidence>
<protein>
    <recommendedName>
        <fullName evidence="1">AAA domain-containing protein</fullName>
    </recommendedName>
</protein>
<dbReference type="Gene3D" id="3.40.50.300">
    <property type="entry name" value="P-loop containing nucleotide triphosphate hydrolases"/>
    <property type="match status" value="1"/>
</dbReference>
<organism evidence="2 3">
    <name type="scientific">Candidatus Viridilinea halotolerans</name>
    <dbReference type="NCBI Taxonomy" id="2491704"/>
    <lineage>
        <taxon>Bacteria</taxon>
        <taxon>Bacillati</taxon>
        <taxon>Chloroflexota</taxon>
        <taxon>Chloroflexia</taxon>
        <taxon>Chloroflexales</taxon>
        <taxon>Chloroflexineae</taxon>
        <taxon>Oscillochloridaceae</taxon>
        <taxon>Candidatus Viridilinea</taxon>
    </lineage>
</organism>
<dbReference type="SUPFAM" id="SSF52540">
    <property type="entry name" value="P-loop containing nucleoside triphosphate hydrolases"/>
    <property type="match status" value="1"/>
</dbReference>
<proteinExistence type="predicted"/>
<dbReference type="Proteomes" id="UP000280307">
    <property type="component" value="Unassembled WGS sequence"/>
</dbReference>
<dbReference type="InterPro" id="IPR050678">
    <property type="entry name" value="DNA_Partitioning_ATPase"/>
</dbReference>
<dbReference type="InterPro" id="IPR025669">
    <property type="entry name" value="AAA_dom"/>
</dbReference>
<accession>A0A426U2Q1</accession>
<sequence length="278" mass="29869">MRVGRSPMQKRKAFVVSVERVIAIANLKGGVGKTTTVLNLAGFAAAAGRRVLAVDTDPQGSLTQILLPESGLAGRTLTDAFRERAQSLDGVRQASVLAGVDLVPASLGLDAVLQAATAWTGREYVLLEMLTPHLAEYDVILIDCRPAIDISVTNALTVARWMLVPAECSFMALDGYEYVQTLAHQIQKRINPQLTLLGILPTRYRAGTSHAQASLAEIERQVDEVNPPVRFNPVRLAVAAADAPAYKASLAQFAPSSAVGHDYRDATERTVAFLEGRP</sequence>
<dbReference type="EMBL" id="RSAS01000301">
    <property type="protein sequence ID" value="RRR74009.1"/>
    <property type="molecule type" value="Genomic_DNA"/>
</dbReference>
<dbReference type="PANTHER" id="PTHR13696">
    <property type="entry name" value="P-LOOP CONTAINING NUCLEOSIDE TRIPHOSPHATE HYDROLASE"/>
    <property type="match status" value="1"/>
</dbReference>
<dbReference type="Pfam" id="PF13614">
    <property type="entry name" value="AAA_31"/>
    <property type="match status" value="1"/>
</dbReference>
<dbReference type="PANTHER" id="PTHR13696:SF99">
    <property type="entry name" value="COBYRINIC ACID AC-DIAMIDE SYNTHASE"/>
    <property type="match status" value="1"/>
</dbReference>
<evidence type="ECO:0000313" key="2">
    <source>
        <dbReference type="EMBL" id="RRR74009.1"/>
    </source>
</evidence>
<comment type="caution">
    <text evidence="2">The sequence shown here is derived from an EMBL/GenBank/DDBJ whole genome shotgun (WGS) entry which is preliminary data.</text>
</comment>
<reference evidence="2 3" key="1">
    <citation type="submission" date="2018-12" db="EMBL/GenBank/DDBJ databases">
        <title>Genome Sequence of Candidatus Viridilinea halotolerans isolated from saline sulfide-rich spring.</title>
        <authorList>
            <person name="Grouzdev D.S."/>
            <person name="Burganskaya E.I."/>
            <person name="Krutkina M.S."/>
            <person name="Sukhacheva M.V."/>
            <person name="Gorlenko V.M."/>
        </authorList>
    </citation>
    <scope>NUCLEOTIDE SEQUENCE [LARGE SCALE GENOMIC DNA]</scope>
    <source>
        <strain evidence="2">Chok-6</strain>
    </source>
</reference>
<dbReference type="InterPro" id="IPR027417">
    <property type="entry name" value="P-loop_NTPase"/>
</dbReference>